<name>A0A067K9B1_JATCU</name>
<dbReference type="InterPro" id="IPR032675">
    <property type="entry name" value="LRR_dom_sf"/>
</dbReference>
<dbReference type="OrthoDB" id="850331at2759"/>
<keyword evidence="7" id="KW-1185">Reference proteome</keyword>
<evidence type="ECO:0000313" key="6">
    <source>
        <dbReference type="EMBL" id="KDP31608.1"/>
    </source>
</evidence>
<evidence type="ECO:0000259" key="5">
    <source>
        <dbReference type="Pfam" id="PF23286"/>
    </source>
</evidence>
<keyword evidence="1" id="KW-0433">Leucine-rich repeat</keyword>
<dbReference type="InterPro" id="IPR050715">
    <property type="entry name" value="LRR-SigEffector_domain"/>
</dbReference>
<dbReference type="InterPro" id="IPR058546">
    <property type="entry name" value="RPS4B/Roq1-like_LRR"/>
</dbReference>
<sequence length="523" mass="59557">MPNQGYLVHLKELDLRGCKYLTTIPNLSNAKNIETIDLEGCERLTELPSSIQYLDKLENLNLRHCAMLMSLPDKLDSNYLKEFHLTRCSNVKKCPEISSNIALLDLRYTAITDLPPFQNSTVQNELDLTGCSNLCKFPDISGNIKHLCLTDSAIEEVPSSIQFLTGLVRLIIKNNRKLLKLPDSICMLKSLKVLDLSGCTNFECFPEILEPMDSLSNLFLRQTSIKELPSPIEHLGRLTRLILDSCKKIASLSSTMHQLSRLNMIDLSCCDSLRVLPQFPQSLKNLKANHCKSLETLSSKSECNFQNMHLANCLELEGKVDAQFAIQIMAAKVCENGDEARFLFPGSEIPQWCRYKSIGSSGIIKLPSNWDKLKGVILCIVFALDQEPPRSLESPNEYWIRCKCYAKANSYEHEDLEEIIIWDRQCFDGDLHLVKSDHVFVWFNPFGTLFEGSSFVDLLKKYSGSEARFEFCIEGYSELARHCNWRVKKCGVDLLFDDEAITKETFASEEKEEIEPKPKRSKH</sequence>
<dbReference type="Pfam" id="PF20160">
    <property type="entry name" value="C-JID"/>
    <property type="match status" value="1"/>
</dbReference>
<accession>A0A067K9B1</accession>
<evidence type="ECO:0000313" key="7">
    <source>
        <dbReference type="Proteomes" id="UP000027138"/>
    </source>
</evidence>
<dbReference type="SUPFAM" id="SSF52058">
    <property type="entry name" value="L domain-like"/>
    <property type="match status" value="1"/>
</dbReference>
<dbReference type="AlphaFoldDB" id="A0A067K9B1"/>
<dbReference type="Proteomes" id="UP000027138">
    <property type="component" value="Unassembled WGS sequence"/>
</dbReference>
<reference evidence="6 7" key="1">
    <citation type="journal article" date="2014" name="PLoS ONE">
        <title>Global Analysis of Gene Expression Profiles in Physic Nut (Jatropha curcas L.) Seedlings Exposed to Salt Stress.</title>
        <authorList>
            <person name="Zhang L."/>
            <person name="Zhang C."/>
            <person name="Wu P."/>
            <person name="Chen Y."/>
            <person name="Li M."/>
            <person name="Jiang H."/>
            <person name="Wu G."/>
        </authorList>
    </citation>
    <scope>NUCLEOTIDE SEQUENCE [LARGE SCALE GENOMIC DNA]</scope>
    <source>
        <strain evidence="7">cv. GZQX0401</strain>
        <tissue evidence="6">Young leaves</tissue>
    </source>
</reference>
<evidence type="ECO:0000256" key="1">
    <source>
        <dbReference type="ARBA" id="ARBA00022614"/>
    </source>
</evidence>
<dbReference type="Pfam" id="PF23286">
    <property type="entry name" value="LRR_13"/>
    <property type="match status" value="1"/>
</dbReference>
<keyword evidence="3" id="KW-0611">Plant defense</keyword>
<evidence type="ECO:0000259" key="4">
    <source>
        <dbReference type="Pfam" id="PF20160"/>
    </source>
</evidence>
<dbReference type="InterPro" id="IPR045344">
    <property type="entry name" value="C-JID"/>
</dbReference>
<organism evidence="6 7">
    <name type="scientific">Jatropha curcas</name>
    <name type="common">Barbados nut</name>
    <dbReference type="NCBI Taxonomy" id="180498"/>
    <lineage>
        <taxon>Eukaryota</taxon>
        <taxon>Viridiplantae</taxon>
        <taxon>Streptophyta</taxon>
        <taxon>Embryophyta</taxon>
        <taxon>Tracheophyta</taxon>
        <taxon>Spermatophyta</taxon>
        <taxon>Magnoliopsida</taxon>
        <taxon>eudicotyledons</taxon>
        <taxon>Gunneridae</taxon>
        <taxon>Pentapetalae</taxon>
        <taxon>rosids</taxon>
        <taxon>fabids</taxon>
        <taxon>Malpighiales</taxon>
        <taxon>Euphorbiaceae</taxon>
        <taxon>Crotonoideae</taxon>
        <taxon>Jatropheae</taxon>
        <taxon>Jatropha</taxon>
    </lineage>
</organism>
<evidence type="ECO:0000256" key="3">
    <source>
        <dbReference type="ARBA" id="ARBA00022821"/>
    </source>
</evidence>
<dbReference type="PANTHER" id="PTHR45752">
    <property type="entry name" value="LEUCINE-RICH REPEAT-CONTAINING"/>
    <property type="match status" value="1"/>
</dbReference>
<gene>
    <name evidence="6" type="ORF">JCGZ_14833</name>
</gene>
<dbReference type="EMBL" id="KK914612">
    <property type="protein sequence ID" value="KDP31608.1"/>
    <property type="molecule type" value="Genomic_DNA"/>
</dbReference>
<feature type="domain" description="Disease resistance protein RPS4B/Roq1-like leucine-rich repeats" evidence="5">
    <location>
        <begin position="188"/>
        <end position="275"/>
    </location>
</feature>
<keyword evidence="2" id="KW-0677">Repeat</keyword>
<proteinExistence type="predicted"/>
<evidence type="ECO:0000256" key="2">
    <source>
        <dbReference type="ARBA" id="ARBA00022737"/>
    </source>
</evidence>
<dbReference type="Gene3D" id="3.80.10.10">
    <property type="entry name" value="Ribonuclease Inhibitor"/>
    <property type="match status" value="2"/>
</dbReference>
<feature type="domain" description="C-JID" evidence="4">
    <location>
        <begin position="344"/>
        <end position="499"/>
    </location>
</feature>
<dbReference type="PANTHER" id="PTHR45752:SF195">
    <property type="entry name" value="LEUCINE-RICH REPEAT (LRR) FAMILY PROTEIN-RELATED"/>
    <property type="match status" value="1"/>
</dbReference>
<protein>
    <submittedName>
        <fullName evidence="6">Uncharacterized protein</fullName>
    </submittedName>
</protein>
<dbReference type="STRING" id="180498.A0A067K9B1"/>